<dbReference type="HOGENOM" id="CLU_650028_0_0_0"/>
<dbReference type="AlphaFoldDB" id="S0EXF4"/>
<dbReference type="OrthoDB" id="146434at2"/>
<feature type="transmembrane region" description="Helical" evidence="1">
    <location>
        <begin position="389"/>
        <end position="413"/>
    </location>
</feature>
<protein>
    <submittedName>
        <fullName evidence="2">Uncharacterized protein</fullName>
    </submittedName>
</protein>
<dbReference type="EMBL" id="HF951689">
    <property type="protein sequence ID" value="CCW34473.1"/>
    <property type="molecule type" value="Genomic_DNA"/>
</dbReference>
<dbReference type="STRING" id="454171.CP488_00506"/>
<evidence type="ECO:0000256" key="1">
    <source>
        <dbReference type="SAM" id="Phobius"/>
    </source>
</evidence>
<dbReference type="RefSeq" id="WP_016482035.1">
    <property type="nucleotide sequence ID" value="NC_021487.1"/>
</dbReference>
<evidence type="ECO:0000313" key="2">
    <source>
        <dbReference type="EMBL" id="CCW34473.1"/>
    </source>
</evidence>
<evidence type="ECO:0000313" key="3">
    <source>
        <dbReference type="Proteomes" id="UP000014227"/>
    </source>
</evidence>
<dbReference type="KEGG" id="ccz:CCALI_00647"/>
<feature type="transmembrane region" description="Helical" evidence="1">
    <location>
        <begin position="36"/>
        <end position="57"/>
    </location>
</feature>
<keyword evidence="1" id="KW-0812">Transmembrane</keyword>
<keyword evidence="1" id="KW-0472">Membrane</keyword>
<reference evidence="3" key="1">
    <citation type="submission" date="2013-03" db="EMBL/GenBank/DDBJ databases">
        <title>Genome sequence of Chthonomonas calidirosea, the first sequenced genome from the Armatimonadetes phylum (formally candidate division OP10).</title>
        <authorList>
            <person name="Lee K.C.Y."/>
            <person name="Morgan X.C."/>
            <person name="Dunfield P.F."/>
            <person name="Tamas I."/>
            <person name="Houghton K.M."/>
            <person name="Vyssotski M."/>
            <person name="Ryan J.L.J."/>
            <person name="Lagutin K."/>
            <person name="McDonald I.R."/>
            <person name="Stott M.B."/>
        </authorList>
    </citation>
    <scope>NUCLEOTIDE SEQUENCE [LARGE SCALE GENOMIC DNA]</scope>
    <source>
        <strain evidence="3">DSM 23976 / ICMP 18418 / T49</strain>
    </source>
</reference>
<name>S0EXF4_CHTCT</name>
<sequence length="422" mass="48834">MARCEDASLPTFSVAHEGASPHKTLWRTAFERESGLYVLLLLVLGLVIRLVPAYLIYGSYDVGAWRTVLMYQGMGKNPYLTHKLNWPPLWPTLLLWAGRLEAVYHLPDYFAVKLPAILCDVAVGFALYFYCFFKNSAYPHLAFRRALWYILNPVAIFTCAVHGQFDCIPALFTLLAVIALERCSEERFPVVTSLWLSLGVLARTWPGVLAPLFLPRIQGWARRLLFLAIVFVPSAVSLWILYLQAPHVILHDVVYYRGDIGDWGLASTANLLPTRPWWRAVNGWIVRKLLYLGWLTLYLIFWRRRVDMGKLVCLAIANYYVFTPHAGQQHFEWIVPMAVLADIGWLRFYTVVAGATLLLYYYLWPFNGEHFDFLSHQHTMSYYHNYLSLHAHFGTTLLMLPLWGFCVVWYGALWRRCLRESI</sequence>
<organism evidence="2 3">
    <name type="scientific">Chthonomonas calidirosea (strain DSM 23976 / ICMP 18418 / T49)</name>
    <dbReference type="NCBI Taxonomy" id="1303518"/>
    <lineage>
        <taxon>Bacteria</taxon>
        <taxon>Bacillati</taxon>
        <taxon>Armatimonadota</taxon>
        <taxon>Chthonomonadia</taxon>
        <taxon>Chthonomonadales</taxon>
        <taxon>Chthonomonadaceae</taxon>
        <taxon>Chthonomonas</taxon>
    </lineage>
</organism>
<feature type="transmembrane region" description="Helical" evidence="1">
    <location>
        <begin position="154"/>
        <end position="180"/>
    </location>
</feature>
<feature type="transmembrane region" description="Helical" evidence="1">
    <location>
        <begin position="346"/>
        <end position="364"/>
    </location>
</feature>
<dbReference type="eggNOG" id="ENOG5033KHH">
    <property type="taxonomic scope" value="Bacteria"/>
</dbReference>
<keyword evidence="1" id="KW-1133">Transmembrane helix</keyword>
<accession>S0EXF4</accession>
<dbReference type="Proteomes" id="UP000014227">
    <property type="component" value="Chromosome I"/>
</dbReference>
<dbReference type="PATRIC" id="fig|1303518.3.peg.653"/>
<feature type="transmembrane region" description="Helical" evidence="1">
    <location>
        <begin position="284"/>
        <end position="301"/>
    </location>
</feature>
<gene>
    <name evidence="2" type="ORF">CCALI_00647</name>
</gene>
<feature type="transmembrane region" description="Helical" evidence="1">
    <location>
        <begin position="224"/>
        <end position="242"/>
    </location>
</feature>
<proteinExistence type="predicted"/>
<feature type="transmembrane region" description="Helical" evidence="1">
    <location>
        <begin position="192"/>
        <end position="212"/>
    </location>
</feature>
<keyword evidence="3" id="KW-1185">Reference proteome</keyword>
<dbReference type="InParanoid" id="S0EXF4"/>
<feature type="transmembrane region" description="Helical" evidence="1">
    <location>
        <begin position="114"/>
        <end position="133"/>
    </location>
</feature>